<organism evidence="1 2">
    <name type="scientific">Acetobacter sacchari</name>
    <dbReference type="NCBI Taxonomy" id="2661687"/>
    <lineage>
        <taxon>Bacteria</taxon>
        <taxon>Pseudomonadati</taxon>
        <taxon>Pseudomonadota</taxon>
        <taxon>Alphaproteobacteria</taxon>
        <taxon>Acetobacterales</taxon>
        <taxon>Acetobacteraceae</taxon>
        <taxon>Acetobacter</taxon>
    </lineage>
</organism>
<dbReference type="Proteomes" id="UP000664771">
    <property type="component" value="Unassembled WGS sequence"/>
</dbReference>
<gene>
    <name evidence="1" type="ORF">J2D73_08255</name>
</gene>
<sequence>MPLSKQAPHTVVVLPQVKNQAGLTLANGAGARRLSAVPRDEMSAGSRLSFPPSASVAVDYRDVYYNAADHIDGICKDRAPPKGLAPRTAECRL</sequence>
<comment type="caution">
    <text evidence="1">The sequence shown here is derived from an EMBL/GenBank/DDBJ whole genome shotgun (WGS) entry which is preliminary data.</text>
</comment>
<dbReference type="RefSeq" id="WP_207881111.1">
    <property type="nucleotide sequence ID" value="NZ_JAFVMF010000007.1"/>
</dbReference>
<dbReference type="EMBL" id="JAFVMF010000007">
    <property type="protein sequence ID" value="MBO1359784.1"/>
    <property type="molecule type" value="Genomic_DNA"/>
</dbReference>
<proteinExistence type="predicted"/>
<evidence type="ECO:0000313" key="2">
    <source>
        <dbReference type="Proteomes" id="UP000664771"/>
    </source>
</evidence>
<protein>
    <submittedName>
        <fullName evidence="1">Uncharacterized protein</fullName>
    </submittedName>
</protein>
<name>A0ABS3LV57_9PROT</name>
<reference evidence="1 2" key="1">
    <citation type="submission" date="2021-03" db="EMBL/GenBank/DDBJ databases">
        <title>The complete genome sequence of Acetobacter sacchari TBRC 11175.</title>
        <authorList>
            <person name="Charoenyingcharoen P."/>
            <person name="Yukphan P."/>
        </authorList>
    </citation>
    <scope>NUCLEOTIDE SEQUENCE [LARGE SCALE GENOMIC DNA]</scope>
    <source>
        <strain evidence="1 2">TBRC 11175</strain>
    </source>
</reference>
<keyword evidence="2" id="KW-1185">Reference proteome</keyword>
<accession>A0ABS3LV57</accession>
<evidence type="ECO:0000313" key="1">
    <source>
        <dbReference type="EMBL" id="MBO1359784.1"/>
    </source>
</evidence>